<dbReference type="Proteomes" id="UP001460270">
    <property type="component" value="Unassembled WGS sequence"/>
</dbReference>
<protein>
    <submittedName>
        <fullName evidence="1">Uncharacterized protein</fullName>
    </submittedName>
</protein>
<sequence length="124" mass="12988">MAELYCRGCIVPMQSDNGHDLCPACLGIDHLQDGLAGKHGCMNCSNMPAAQRTAHLAMFEEPGIASSDTQPNQSSEGIVWELSALVPMVLSLLHGGVGSNVRKICPTRLGASAGMQISSGLPRV</sequence>
<dbReference type="AlphaFoldDB" id="A0AAW0MJT6"/>
<comment type="caution">
    <text evidence="1">The sequence shown here is derived from an EMBL/GenBank/DDBJ whole genome shotgun (WGS) entry which is preliminary data.</text>
</comment>
<proteinExistence type="predicted"/>
<evidence type="ECO:0000313" key="1">
    <source>
        <dbReference type="EMBL" id="KAK7878731.1"/>
    </source>
</evidence>
<dbReference type="EMBL" id="JBBPFD010000489">
    <property type="protein sequence ID" value="KAK7878731.1"/>
    <property type="molecule type" value="Genomic_DNA"/>
</dbReference>
<organism evidence="1 2">
    <name type="scientific">Mugilogobius chulae</name>
    <name type="common">yellowstripe goby</name>
    <dbReference type="NCBI Taxonomy" id="88201"/>
    <lineage>
        <taxon>Eukaryota</taxon>
        <taxon>Metazoa</taxon>
        <taxon>Chordata</taxon>
        <taxon>Craniata</taxon>
        <taxon>Vertebrata</taxon>
        <taxon>Euteleostomi</taxon>
        <taxon>Actinopterygii</taxon>
        <taxon>Neopterygii</taxon>
        <taxon>Teleostei</taxon>
        <taxon>Neoteleostei</taxon>
        <taxon>Acanthomorphata</taxon>
        <taxon>Gobiaria</taxon>
        <taxon>Gobiiformes</taxon>
        <taxon>Gobioidei</taxon>
        <taxon>Gobiidae</taxon>
        <taxon>Gobionellinae</taxon>
        <taxon>Mugilogobius</taxon>
    </lineage>
</organism>
<reference evidence="2" key="1">
    <citation type="submission" date="2024-04" db="EMBL/GenBank/DDBJ databases">
        <title>Salinicola lusitanus LLJ914,a marine bacterium isolated from the Okinawa Trough.</title>
        <authorList>
            <person name="Li J."/>
        </authorList>
    </citation>
    <scope>NUCLEOTIDE SEQUENCE [LARGE SCALE GENOMIC DNA]</scope>
</reference>
<accession>A0AAW0MJT6</accession>
<name>A0AAW0MJT6_9GOBI</name>
<evidence type="ECO:0000313" key="2">
    <source>
        <dbReference type="Proteomes" id="UP001460270"/>
    </source>
</evidence>
<gene>
    <name evidence="1" type="ORF">WMY93_030970</name>
</gene>
<keyword evidence="2" id="KW-1185">Reference proteome</keyword>